<dbReference type="PANTHER" id="PTHR48041:SF94">
    <property type="entry name" value="ABC TRANSPORTER G FAMILY MEMBER 22"/>
    <property type="match status" value="1"/>
</dbReference>
<protein>
    <submittedName>
        <fullName evidence="8">ABC transporter G family member 22-like</fullName>
    </submittedName>
</protein>
<dbReference type="AlphaFoldDB" id="A0A392MQC5"/>
<evidence type="ECO:0000256" key="2">
    <source>
        <dbReference type="ARBA" id="ARBA00022448"/>
    </source>
</evidence>
<sequence length="106" mass="11955">GLGLAIGATLMDLKRATTLASVTVMTFMLAGGFFVQKVPIFISWIRYMSFNYHTYKLLLKVQYEHLTPVINGVKIDSGLTEVAALIAMVFGYRFLAYLSLRRMKLQ</sequence>
<evidence type="ECO:0000313" key="8">
    <source>
        <dbReference type="EMBL" id="MCH89295.1"/>
    </source>
</evidence>
<proteinExistence type="predicted"/>
<dbReference type="GO" id="GO:0140359">
    <property type="term" value="F:ABC-type transporter activity"/>
    <property type="evidence" value="ECO:0007669"/>
    <property type="project" value="InterPro"/>
</dbReference>
<evidence type="ECO:0000256" key="3">
    <source>
        <dbReference type="ARBA" id="ARBA00022692"/>
    </source>
</evidence>
<comment type="subcellular location">
    <subcellularLocation>
        <location evidence="1">Membrane</location>
        <topology evidence="1">Multi-pass membrane protein</topology>
    </subcellularLocation>
</comment>
<feature type="domain" description="ABC-2 type transporter transmembrane" evidence="7">
    <location>
        <begin position="1"/>
        <end position="63"/>
    </location>
</feature>
<dbReference type="PANTHER" id="PTHR48041">
    <property type="entry name" value="ABC TRANSPORTER G FAMILY MEMBER 28"/>
    <property type="match status" value="1"/>
</dbReference>
<keyword evidence="5 6" id="KW-0472">Membrane</keyword>
<dbReference type="InterPro" id="IPR013525">
    <property type="entry name" value="ABC2_TM"/>
</dbReference>
<keyword evidence="2" id="KW-0813">Transport</keyword>
<gene>
    <name evidence="8" type="ORF">A2U01_0010190</name>
</gene>
<dbReference type="EMBL" id="LXQA010015854">
    <property type="protein sequence ID" value="MCH89295.1"/>
    <property type="molecule type" value="Genomic_DNA"/>
</dbReference>
<accession>A0A392MQC5</accession>
<feature type="non-terminal residue" evidence="8">
    <location>
        <position position="1"/>
    </location>
</feature>
<evidence type="ECO:0000259" key="7">
    <source>
        <dbReference type="Pfam" id="PF01061"/>
    </source>
</evidence>
<evidence type="ECO:0000256" key="4">
    <source>
        <dbReference type="ARBA" id="ARBA00022989"/>
    </source>
</evidence>
<evidence type="ECO:0000256" key="5">
    <source>
        <dbReference type="ARBA" id="ARBA00023136"/>
    </source>
</evidence>
<feature type="transmembrane region" description="Helical" evidence="6">
    <location>
        <begin position="19"/>
        <end position="45"/>
    </location>
</feature>
<reference evidence="8 9" key="1">
    <citation type="journal article" date="2018" name="Front. Plant Sci.">
        <title>Red Clover (Trifolium pratense) and Zigzag Clover (T. medium) - A Picture of Genomic Similarities and Differences.</title>
        <authorList>
            <person name="Dluhosova J."/>
            <person name="Istvanek J."/>
            <person name="Nedelnik J."/>
            <person name="Repkova J."/>
        </authorList>
    </citation>
    <scope>NUCLEOTIDE SEQUENCE [LARGE SCALE GENOMIC DNA]</scope>
    <source>
        <strain evidence="9">cv. 10/8</strain>
        <tissue evidence="8">Leaf</tissue>
    </source>
</reference>
<dbReference type="InterPro" id="IPR050352">
    <property type="entry name" value="ABCG_transporters"/>
</dbReference>
<evidence type="ECO:0000256" key="1">
    <source>
        <dbReference type="ARBA" id="ARBA00004141"/>
    </source>
</evidence>
<keyword evidence="4 6" id="KW-1133">Transmembrane helix</keyword>
<dbReference type="GO" id="GO:0016020">
    <property type="term" value="C:membrane"/>
    <property type="evidence" value="ECO:0007669"/>
    <property type="project" value="UniProtKB-SubCell"/>
</dbReference>
<comment type="caution">
    <text evidence="8">The sequence shown here is derived from an EMBL/GenBank/DDBJ whole genome shotgun (WGS) entry which is preliminary data.</text>
</comment>
<dbReference type="Proteomes" id="UP000265520">
    <property type="component" value="Unassembled WGS sequence"/>
</dbReference>
<evidence type="ECO:0000256" key="6">
    <source>
        <dbReference type="SAM" id="Phobius"/>
    </source>
</evidence>
<keyword evidence="9" id="KW-1185">Reference proteome</keyword>
<name>A0A392MQC5_9FABA</name>
<evidence type="ECO:0000313" key="9">
    <source>
        <dbReference type="Proteomes" id="UP000265520"/>
    </source>
</evidence>
<keyword evidence="3 6" id="KW-0812">Transmembrane</keyword>
<dbReference type="Pfam" id="PF01061">
    <property type="entry name" value="ABC2_membrane"/>
    <property type="match status" value="1"/>
</dbReference>
<feature type="transmembrane region" description="Helical" evidence="6">
    <location>
        <begin position="82"/>
        <end position="100"/>
    </location>
</feature>
<organism evidence="8 9">
    <name type="scientific">Trifolium medium</name>
    <dbReference type="NCBI Taxonomy" id="97028"/>
    <lineage>
        <taxon>Eukaryota</taxon>
        <taxon>Viridiplantae</taxon>
        <taxon>Streptophyta</taxon>
        <taxon>Embryophyta</taxon>
        <taxon>Tracheophyta</taxon>
        <taxon>Spermatophyta</taxon>
        <taxon>Magnoliopsida</taxon>
        <taxon>eudicotyledons</taxon>
        <taxon>Gunneridae</taxon>
        <taxon>Pentapetalae</taxon>
        <taxon>rosids</taxon>
        <taxon>fabids</taxon>
        <taxon>Fabales</taxon>
        <taxon>Fabaceae</taxon>
        <taxon>Papilionoideae</taxon>
        <taxon>50 kb inversion clade</taxon>
        <taxon>NPAAA clade</taxon>
        <taxon>Hologalegina</taxon>
        <taxon>IRL clade</taxon>
        <taxon>Trifolieae</taxon>
        <taxon>Trifolium</taxon>
    </lineage>
</organism>